<dbReference type="InterPro" id="IPR003439">
    <property type="entry name" value="ABC_transporter-like_ATP-bd"/>
</dbReference>
<dbReference type="Gene3D" id="3.40.50.300">
    <property type="entry name" value="P-loop containing nucleotide triphosphate hydrolases"/>
    <property type="match status" value="1"/>
</dbReference>
<dbReference type="EMBL" id="DXEK01000170">
    <property type="protein sequence ID" value="HIX77990.1"/>
    <property type="molecule type" value="Genomic_DNA"/>
</dbReference>
<feature type="transmembrane region" description="Helical" evidence="7">
    <location>
        <begin position="145"/>
        <end position="163"/>
    </location>
</feature>
<proteinExistence type="predicted"/>
<dbReference type="GO" id="GO:0005524">
    <property type="term" value="F:ATP binding"/>
    <property type="evidence" value="ECO:0007669"/>
    <property type="project" value="UniProtKB-KW"/>
</dbReference>
<evidence type="ECO:0000256" key="3">
    <source>
        <dbReference type="ARBA" id="ARBA00022741"/>
    </source>
</evidence>
<dbReference type="Proteomes" id="UP000886890">
    <property type="component" value="Unassembled WGS sequence"/>
</dbReference>
<keyword evidence="6 7" id="KW-0472">Membrane</keyword>
<dbReference type="InterPro" id="IPR036640">
    <property type="entry name" value="ABC1_TM_sf"/>
</dbReference>
<dbReference type="InterPro" id="IPR003593">
    <property type="entry name" value="AAA+_ATPase"/>
</dbReference>
<evidence type="ECO:0000313" key="9">
    <source>
        <dbReference type="EMBL" id="HIX77990.1"/>
    </source>
</evidence>
<evidence type="ECO:0000259" key="8">
    <source>
        <dbReference type="PROSITE" id="PS50893"/>
    </source>
</evidence>
<dbReference type="GO" id="GO:0034040">
    <property type="term" value="F:ATPase-coupled lipid transmembrane transporter activity"/>
    <property type="evidence" value="ECO:0007669"/>
    <property type="project" value="TreeGrafter"/>
</dbReference>
<evidence type="ECO:0000256" key="7">
    <source>
        <dbReference type="SAM" id="Phobius"/>
    </source>
</evidence>
<accession>A0A9D1XHC1</accession>
<sequence>MKTKDGKLLMRCLKEIWNHEPQSLLMAGGLAVADALLPLVPALLSWLFVEGLAAGWSFGRLAAIAGIGVTVLFLLNALRGKMYHCGLPHTENCNDLMEWEYQEKTMTMDYASLDSREAAYLRAKIHNDYQWGNGAYFMVPQFQRLCSAVLGIAAAVVLMAPVLMQRSFWLHWSSPVFLVFAVALTGLSARSQNRVFVKTEALRDEYDKKSARSDWLVDNLTYREGKDIRIYRAKSLIMGALRETERDHMVDGESRLEGRAGALDGIISGLLMGGSYVFIVLRALQGALSAGSVVLFASSIYQLCESLKLLARSRSEIFRNARRMESSLDYLELPGLLQDGPRSVGQTEEAVDIEFRDVTFYYPGSGIPALSHVSMHLRPGEKTAVVGRNGSGKTTMIKLLCRLYDPQEGQILMNGKDIREYRYEEYLRMFSVVFQDFFLLALPLGENVAGAREYDEERVRECLEKAGFGPRLARMEKGLQTSLYRILAEDGVEISGGEAQKIALARALYKNAPMVILDEPTAALDPISEYEVYSGFRNLIGDRTALFISHRLSSCRFCDRILVFQDGQLVQEGTHEELQQDRQGLYSRMWEAQAQYYQES</sequence>
<comment type="subcellular location">
    <subcellularLocation>
        <location evidence="1">Cell membrane</location>
        <topology evidence="1">Multi-pass membrane protein</topology>
    </subcellularLocation>
</comment>
<dbReference type="Gene3D" id="1.20.1560.10">
    <property type="entry name" value="ABC transporter type 1, transmembrane domain"/>
    <property type="match status" value="1"/>
</dbReference>
<protein>
    <submittedName>
        <fullName evidence="9">ABC transporter ATP-binding protein/permease</fullName>
    </submittedName>
</protein>
<reference evidence="9" key="2">
    <citation type="submission" date="2021-04" db="EMBL/GenBank/DDBJ databases">
        <authorList>
            <person name="Gilroy R."/>
        </authorList>
    </citation>
    <scope>NUCLEOTIDE SEQUENCE</scope>
    <source>
        <strain evidence="9">CHK183-1962</strain>
    </source>
</reference>
<comment type="caution">
    <text evidence="9">The sequence shown here is derived from an EMBL/GenBank/DDBJ whole genome shotgun (WGS) entry which is preliminary data.</text>
</comment>
<feature type="transmembrane region" description="Helical" evidence="7">
    <location>
        <begin position="24"/>
        <end position="49"/>
    </location>
</feature>
<dbReference type="InterPro" id="IPR039421">
    <property type="entry name" value="Type_1_exporter"/>
</dbReference>
<dbReference type="SUPFAM" id="SSF90123">
    <property type="entry name" value="ABC transporter transmembrane region"/>
    <property type="match status" value="1"/>
</dbReference>
<evidence type="ECO:0000256" key="1">
    <source>
        <dbReference type="ARBA" id="ARBA00004651"/>
    </source>
</evidence>
<evidence type="ECO:0000256" key="2">
    <source>
        <dbReference type="ARBA" id="ARBA00022692"/>
    </source>
</evidence>
<feature type="transmembrane region" description="Helical" evidence="7">
    <location>
        <begin position="169"/>
        <end position="189"/>
    </location>
</feature>
<organism evidence="9 10">
    <name type="scientific">Candidatus Fusicatenibacter merdavium</name>
    <dbReference type="NCBI Taxonomy" id="2838600"/>
    <lineage>
        <taxon>Bacteria</taxon>
        <taxon>Bacillati</taxon>
        <taxon>Bacillota</taxon>
        <taxon>Clostridia</taxon>
        <taxon>Lachnospirales</taxon>
        <taxon>Lachnospiraceae</taxon>
        <taxon>Fusicatenibacter</taxon>
    </lineage>
</organism>
<dbReference type="GO" id="GO:0016887">
    <property type="term" value="F:ATP hydrolysis activity"/>
    <property type="evidence" value="ECO:0007669"/>
    <property type="project" value="InterPro"/>
</dbReference>
<reference evidence="9" key="1">
    <citation type="journal article" date="2021" name="PeerJ">
        <title>Extensive microbial diversity within the chicken gut microbiome revealed by metagenomics and culture.</title>
        <authorList>
            <person name="Gilroy R."/>
            <person name="Ravi A."/>
            <person name="Getino M."/>
            <person name="Pursley I."/>
            <person name="Horton D.L."/>
            <person name="Alikhan N.F."/>
            <person name="Baker D."/>
            <person name="Gharbi K."/>
            <person name="Hall N."/>
            <person name="Watson M."/>
            <person name="Adriaenssens E.M."/>
            <person name="Foster-Nyarko E."/>
            <person name="Jarju S."/>
            <person name="Secka A."/>
            <person name="Antonio M."/>
            <person name="Oren A."/>
            <person name="Chaudhuri R.R."/>
            <person name="La Ragione R."/>
            <person name="Hildebrand F."/>
            <person name="Pallen M.J."/>
        </authorList>
    </citation>
    <scope>NUCLEOTIDE SEQUENCE</scope>
    <source>
        <strain evidence="9">CHK183-1962</strain>
    </source>
</reference>
<dbReference type="PANTHER" id="PTHR24221">
    <property type="entry name" value="ATP-BINDING CASSETTE SUB-FAMILY B"/>
    <property type="match status" value="1"/>
</dbReference>
<feature type="transmembrane region" description="Helical" evidence="7">
    <location>
        <begin position="287"/>
        <end position="304"/>
    </location>
</feature>
<name>A0A9D1XHC1_9FIRM</name>
<dbReference type="InterPro" id="IPR027417">
    <property type="entry name" value="P-loop_NTPase"/>
</dbReference>
<dbReference type="InterPro" id="IPR017871">
    <property type="entry name" value="ABC_transporter-like_CS"/>
</dbReference>
<dbReference type="SUPFAM" id="SSF52540">
    <property type="entry name" value="P-loop containing nucleoside triphosphate hydrolases"/>
    <property type="match status" value="1"/>
</dbReference>
<dbReference type="PROSITE" id="PS00211">
    <property type="entry name" value="ABC_TRANSPORTER_1"/>
    <property type="match status" value="1"/>
</dbReference>
<gene>
    <name evidence="9" type="ORF">H9734_10400</name>
</gene>
<keyword evidence="3" id="KW-0547">Nucleotide-binding</keyword>
<feature type="domain" description="ABC transporter" evidence="8">
    <location>
        <begin position="353"/>
        <end position="591"/>
    </location>
</feature>
<keyword evidence="4 9" id="KW-0067">ATP-binding</keyword>
<dbReference type="SMART" id="SM00382">
    <property type="entry name" value="AAA"/>
    <property type="match status" value="1"/>
</dbReference>
<keyword evidence="2 7" id="KW-0812">Transmembrane</keyword>
<evidence type="ECO:0000256" key="5">
    <source>
        <dbReference type="ARBA" id="ARBA00022989"/>
    </source>
</evidence>
<evidence type="ECO:0000256" key="4">
    <source>
        <dbReference type="ARBA" id="ARBA00022840"/>
    </source>
</evidence>
<dbReference type="Pfam" id="PF00005">
    <property type="entry name" value="ABC_tran"/>
    <property type="match status" value="1"/>
</dbReference>
<evidence type="ECO:0000256" key="6">
    <source>
        <dbReference type="ARBA" id="ARBA00023136"/>
    </source>
</evidence>
<evidence type="ECO:0000313" key="10">
    <source>
        <dbReference type="Proteomes" id="UP000886890"/>
    </source>
</evidence>
<feature type="transmembrane region" description="Helical" evidence="7">
    <location>
        <begin position="61"/>
        <end position="78"/>
    </location>
</feature>
<keyword evidence="5 7" id="KW-1133">Transmembrane helix</keyword>
<dbReference type="PROSITE" id="PS50893">
    <property type="entry name" value="ABC_TRANSPORTER_2"/>
    <property type="match status" value="1"/>
</dbReference>
<dbReference type="GO" id="GO:0005886">
    <property type="term" value="C:plasma membrane"/>
    <property type="evidence" value="ECO:0007669"/>
    <property type="project" value="UniProtKB-SubCell"/>
</dbReference>
<dbReference type="AlphaFoldDB" id="A0A9D1XHC1"/>
<dbReference type="PANTHER" id="PTHR24221:SF646">
    <property type="entry name" value="HAEMOLYSIN SECRETION ATP-BINDING PROTEIN"/>
    <property type="match status" value="1"/>
</dbReference>